<dbReference type="Gene3D" id="3.40.190.10">
    <property type="entry name" value="Periplasmic binding protein-like II"/>
    <property type="match status" value="2"/>
</dbReference>
<reference evidence="2" key="1">
    <citation type="submission" date="2022-05" db="EMBL/GenBank/DDBJ databases">
        <authorList>
            <person name="Sun H.-N."/>
        </authorList>
    </citation>
    <scope>NUCLEOTIDE SEQUENCE</scope>
    <source>
        <strain evidence="2">HB14</strain>
    </source>
</reference>
<dbReference type="Proteomes" id="UP001139319">
    <property type="component" value="Unassembled WGS sequence"/>
</dbReference>
<gene>
    <name evidence="2" type="ORF">M6D89_15260</name>
</gene>
<reference evidence="2" key="2">
    <citation type="submission" date="2023-01" db="EMBL/GenBank/DDBJ databases">
        <title>Gilvimarinus xylanilyticus HB14 isolated from Caulerpa lentillifera aquaculture base in Hainan, China.</title>
        <authorList>
            <person name="Zhang Y.-J."/>
        </authorList>
    </citation>
    <scope>NUCLEOTIDE SEQUENCE</scope>
    <source>
        <strain evidence="2">HB14</strain>
    </source>
</reference>
<keyword evidence="3" id="KW-1185">Reference proteome</keyword>
<evidence type="ECO:0000313" key="3">
    <source>
        <dbReference type="Proteomes" id="UP001139319"/>
    </source>
</evidence>
<accession>A0A9X2I656</accession>
<protein>
    <recommendedName>
        <fullName evidence="4">Solute-binding protein family 3/N-terminal domain-containing protein</fullName>
    </recommendedName>
</protein>
<dbReference type="AlphaFoldDB" id="A0A9X2I656"/>
<dbReference type="SUPFAM" id="SSF53850">
    <property type="entry name" value="Periplasmic binding protein-like II"/>
    <property type="match status" value="1"/>
</dbReference>
<feature type="chain" id="PRO_5040766117" description="Solute-binding protein family 3/N-terminal domain-containing protein" evidence="1">
    <location>
        <begin position="24"/>
        <end position="408"/>
    </location>
</feature>
<dbReference type="RefSeq" id="WP_253968959.1">
    <property type="nucleotide sequence ID" value="NZ_JAMFTH010000006.1"/>
</dbReference>
<evidence type="ECO:0000313" key="2">
    <source>
        <dbReference type="EMBL" id="MCP8900666.1"/>
    </source>
</evidence>
<sequence>MIRGICCAGVVCLAWVGCSLALATQPVPEVVLGTNAQSAYSSERKPREQLGVLSHVDCVFSHIPYQSNIIFEPWRRAQQEVRVGQIDGFFTAMEDVDIEPFATLSDPLVLQKWYWFTRADAEKATQPARLRKGAILGSHQQLWFEANGDSAYLSAQDLPQLIKLLYSGRIDAILADRAHFEKAAAALEISPDRYRAQFDRYVPLGVYFGNDFLAGHRDFHTQFNQHIHLCVPQRFALTATEQDAITQLLQTQIDALLHQQALLHRLRIHGASKPLSDELIQRQDSQWRARYRNGQQTELLALMDAELLGVIRAWRAENPLVSEIIVMGTQGLTLAATPVTSDYWQGDEAKFQQGAAMPAGHWFFDEVSYDQSARRFQVQVSVPVITESEHLGVLTLGVDIENVLHKRY</sequence>
<dbReference type="EMBL" id="JAMFTH010000006">
    <property type="protein sequence ID" value="MCP8900666.1"/>
    <property type="molecule type" value="Genomic_DNA"/>
</dbReference>
<keyword evidence="1" id="KW-0732">Signal</keyword>
<organism evidence="2 3">
    <name type="scientific">Gilvimarinus xylanilyticus</name>
    <dbReference type="NCBI Taxonomy" id="2944139"/>
    <lineage>
        <taxon>Bacteria</taxon>
        <taxon>Pseudomonadati</taxon>
        <taxon>Pseudomonadota</taxon>
        <taxon>Gammaproteobacteria</taxon>
        <taxon>Cellvibrionales</taxon>
        <taxon>Cellvibrionaceae</taxon>
        <taxon>Gilvimarinus</taxon>
    </lineage>
</organism>
<proteinExistence type="predicted"/>
<dbReference type="PROSITE" id="PS51257">
    <property type="entry name" value="PROKAR_LIPOPROTEIN"/>
    <property type="match status" value="1"/>
</dbReference>
<comment type="caution">
    <text evidence="2">The sequence shown here is derived from an EMBL/GenBank/DDBJ whole genome shotgun (WGS) entry which is preliminary data.</text>
</comment>
<evidence type="ECO:0000256" key="1">
    <source>
        <dbReference type="SAM" id="SignalP"/>
    </source>
</evidence>
<evidence type="ECO:0008006" key="4">
    <source>
        <dbReference type="Google" id="ProtNLM"/>
    </source>
</evidence>
<name>A0A9X2I656_9GAMM</name>
<feature type="signal peptide" evidence="1">
    <location>
        <begin position="1"/>
        <end position="23"/>
    </location>
</feature>